<feature type="domain" description="Glucose/Sorbosone dehydrogenase" evidence="2">
    <location>
        <begin position="258"/>
        <end position="418"/>
    </location>
</feature>
<evidence type="ECO:0000259" key="2">
    <source>
        <dbReference type="Pfam" id="PF07995"/>
    </source>
</evidence>
<evidence type="ECO:0000313" key="3">
    <source>
        <dbReference type="EMBL" id="KAF8378365.1"/>
    </source>
</evidence>
<dbReference type="Gene3D" id="2.120.10.30">
    <property type="entry name" value="TolB, C-terminal domain"/>
    <property type="match status" value="1"/>
</dbReference>
<accession>A0A834YDE6</accession>
<keyword evidence="1" id="KW-0732">Signal</keyword>
<protein>
    <recommendedName>
        <fullName evidence="2">Glucose/Sorbosone dehydrogenase domain-containing protein</fullName>
    </recommendedName>
</protein>
<dbReference type="InterPro" id="IPR012938">
    <property type="entry name" value="Glc/Sorbosone_DH"/>
</dbReference>
<dbReference type="AlphaFoldDB" id="A0A834YDE6"/>
<dbReference type="OrthoDB" id="10266706at2759"/>
<dbReference type="PANTHER" id="PTHR19328">
    <property type="entry name" value="HEDGEHOG-INTERACTING PROTEIN"/>
    <property type="match status" value="1"/>
</dbReference>
<evidence type="ECO:0000313" key="4">
    <source>
        <dbReference type="Proteomes" id="UP000655225"/>
    </source>
</evidence>
<organism evidence="3 4">
    <name type="scientific">Tetracentron sinense</name>
    <name type="common">Spur-leaf</name>
    <dbReference type="NCBI Taxonomy" id="13715"/>
    <lineage>
        <taxon>Eukaryota</taxon>
        <taxon>Viridiplantae</taxon>
        <taxon>Streptophyta</taxon>
        <taxon>Embryophyta</taxon>
        <taxon>Tracheophyta</taxon>
        <taxon>Spermatophyta</taxon>
        <taxon>Magnoliopsida</taxon>
        <taxon>Trochodendrales</taxon>
        <taxon>Trochodendraceae</taxon>
        <taxon>Tetracentron</taxon>
    </lineage>
</organism>
<feature type="signal peptide" evidence="1">
    <location>
        <begin position="1"/>
        <end position="23"/>
    </location>
</feature>
<dbReference type="Proteomes" id="UP000655225">
    <property type="component" value="Unassembled WGS sequence"/>
</dbReference>
<sequence>MDGVFTIILLFCNLLLLPDFSSSHPLCTDLRAPFSPKTPLSFCPYNVSVCCNSAEDLQLQKQFQAMNVSDPACSSLLKSILCARCDQFSSELFKTETGSRPVPILCNSTVSVNSSQSNRAANDFCQRVWDSCQNVSVLNSPFAPSLQGRAGVPVNSTFSKLTAFWESKSIFCNAFGGVSDDGSLCFDGGPVSLNNTETPRPPNGLCLEKIGNGSYLNMVAHPDGSNRAFFSSQPGKIWLATIPEEGSGGTLGLDESNPFIDLTDEVHYDTGSGLMGMAFHPNFANNGRFFASFNCDKEKWPGCSGRCSCNSDVGCDPSKLGSDNRAQPCQYSSVIAEFTANDTTSQPSLEKRAKPLEVRRIFTMGLPFTSNHGGQILFGPADGYLYFMMGDGGNKGDPYNFSQNKKSLLGKIMRLNINNMPSAEFDGIEASMESCSIGIGGATVVRSAGDGGTRSMMIGSWLALGRGMGEGEGIGKGKTVGESEIYDRGLWGNYSIPTDNPFSDDKELQPEIWALGLRNPWRCSFDSERPSYFMCADTGEDRYEEVDIISKSGNYGWRVYEGPLVYNPPLSPGGNTSTNSINPIFPVMGYNHSDINKNEGSASIIGGYFYRSMTDPCTYGRYLYADLYASAIWAGSENPENSGKFTTTQVPFSCAHDSPIQCKSVPGSHLPALDYIFSFGEDNKKDIFILTSTGVYRVVRPSRCNYTCSKENVTAVASPGPGPSPSYGIRLSYPQKELVLFFCSSLLLLLGFIL</sequence>
<proteinExistence type="predicted"/>
<gene>
    <name evidence="3" type="ORF">HHK36_029704</name>
</gene>
<dbReference type="SUPFAM" id="SSF50952">
    <property type="entry name" value="Soluble quinoprotein glucose dehydrogenase"/>
    <property type="match status" value="1"/>
</dbReference>
<evidence type="ECO:0000256" key="1">
    <source>
        <dbReference type="SAM" id="SignalP"/>
    </source>
</evidence>
<name>A0A834YDE6_TETSI</name>
<dbReference type="PANTHER" id="PTHR19328:SF13">
    <property type="entry name" value="HIPL1 PROTEIN"/>
    <property type="match status" value="1"/>
</dbReference>
<feature type="chain" id="PRO_5032426815" description="Glucose/Sorbosone dehydrogenase domain-containing protein" evidence="1">
    <location>
        <begin position="24"/>
        <end position="754"/>
    </location>
</feature>
<keyword evidence="4" id="KW-1185">Reference proteome</keyword>
<dbReference type="InterPro" id="IPR011041">
    <property type="entry name" value="Quinoprot_gluc/sorb_DH_b-prop"/>
</dbReference>
<dbReference type="Pfam" id="PF07995">
    <property type="entry name" value="GSDH"/>
    <property type="match status" value="2"/>
</dbReference>
<reference evidence="3 4" key="1">
    <citation type="submission" date="2020-04" db="EMBL/GenBank/DDBJ databases">
        <title>Plant Genome Project.</title>
        <authorList>
            <person name="Zhang R.-G."/>
        </authorList>
    </citation>
    <scope>NUCLEOTIDE SEQUENCE [LARGE SCALE GENOMIC DNA]</scope>
    <source>
        <strain evidence="3">YNK0</strain>
        <tissue evidence="3">Leaf</tissue>
    </source>
</reference>
<comment type="caution">
    <text evidence="3">The sequence shown here is derived from an EMBL/GenBank/DDBJ whole genome shotgun (WGS) entry which is preliminary data.</text>
</comment>
<dbReference type="InterPro" id="IPR011042">
    <property type="entry name" value="6-blade_b-propeller_TolB-like"/>
</dbReference>
<dbReference type="OMA" id="YKGVYRV"/>
<feature type="domain" description="Glucose/Sorbosone dehydrogenase" evidence="2">
    <location>
        <begin position="495"/>
        <end position="569"/>
    </location>
</feature>
<dbReference type="EMBL" id="JABCRI010000023">
    <property type="protein sequence ID" value="KAF8378365.1"/>
    <property type="molecule type" value="Genomic_DNA"/>
</dbReference>